<reference evidence="2" key="1">
    <citation type="submission" date="2019-01" db="EMBL/GenBank/DDBJ databases">
        <authorList>
            <consortium name="Genoscope - CEA"/>
            <person name="William W."/>
        </authorList>
    </citation>
    <scope>NUCLEOTIDE SEQUENCE</scope>
    <source>
        <strain evidence="2">CR-1</strain>
    </source>
</reference>
<dbReference type="SUPFAM" id="SSF56281">
    <property type="entry name" value="Metallo-hydrolase/oxidoreductase"/>
    <property type="match status" value="1"/>
</dbReference>
<feature type="domain" description="Metallo-beta-lactamase" evidence="1">
    <location>
        <begin position="28"/>
        <end position="81"/>
    </location>
</feature>
<dbReference type="AlphaFoldDB" id="A0A484HGA3"/>
<organism evidence="2">
    <name type="scientific">uncultured Desulfobacteraceae bacterium</name>
    <dbReference type="NCBI Taxonomy" id="218296"/>
    <lineage>
        <taxon>Bacteria</taxon>
        <taxon>Pseudomonadati</taxon>
        <taxon>Thermodesulfobacteriota</taxon>
        <taxon>Desulfobacteria</taxon>
        <taxon>Desulfobacterales</taxon>
        <taxon>Desulfobacteraceae</taxon>
        <taxon>environmental samples</taxon>
    </lineage>
</organism>
<dbReference type="CDD" id="cd07713">
    <property type="entry name" value="DHPS-like_MBL-fold"/>
    <property type="match status" value="1"/>
</dbReference>
<name>A0A484HGA3_9BACT</name>
<dbReference type="PANTHER" id="PTHR13754:SF13">
    <property type="entry name" value="METALLO-BETA-LACTAMASE SUPERFAMILY PROTEIN (AFU_ORTHOLOGUE AFUA_3G07630)"/>
    <property type="match status" value="1"/>
</dbReference>
<dbReference type="GO" id="GO:0016740">
    <property type="term" value="F:transferase activity"/>
    <property type="evidence" value="ECO:0007669"/>
    <property type="project" value="TreeGrafter"/>
</dbReference>
<proteinExistence type="predicted"/>
<evidence type="ECO:0000259" key="1">
    <source>
        <dbReference type="Pfam" id="PF00753"/>
    </source>
</evidence>
<dbReference type="Gene3D" id="3.60.15.10">
    <property type="entry name" value="Ribonuclease Z/Hydroxyacylglutathione hydrolase-like"/>
    <property type="match status" value="1"/>
</dbReference>
<accession>A0A484HGA3</accession>
<dbReference type="InterPro" id="IPR041712">
    <property type="entry name" value="DHPS-like_MBL-fold"/>
</dbReference>
<evidence type="ECO:0000313" key="2">
    <source>
        <dbReference type="EMBL" id="VEN74240.1"/>
    </source>
</evidence>
<dbReference type="PANTHER" id="PTHR13754">
    <property type="entry name" value="METALLO-BETA-LACTAMASE SUPERFAMILY PROTEIN"/>
    <property type="match status" value="1"/>
</dbReference>
<dbReference type="InterPro" id="IPR036866">
    <property type="entry name" value="RibonucZ/Hydroxyglut_hydro"/>
</dbReference>
<dbReference type="EMBL" id="CAACVI010000023">
    <property type="protein sequence ID" value="VEN74240.1"/>
    <property type="molecule type" value="Genomic_DNA"/>
</dbReference>
<protein>
    <submittedName>
        <fullName evidence="2">7, 8-dihydropterin-6-yl-methyl-4-(Beta-D-ribofuranosyl)aminobenzene 5'-phosphate synthase</fullName>
    </submittedName>
</protein>
<dbReference type="Pfam" id="PF00753">
    <property type="entry name" value="Lactamase_B"/>
    <property type="match status" value="1"/>
</dbReference>
<dbReference type="InterPro" id="IPR001279">
    <property type="entry name" value="Metallo-B-lactamas"/>
</dbReference>
<dbReference type="InterPro" id="IPR052926">
    <property type="entry name" value="Metallo-beta-lactamase_dom"/>
</dbReference>
<gene>
    <name evidence="2" type="ORF">EPICR_30175</name>
</gene>
<sequence length="283" mass="31340">MKITTLIENEAPASCPDLVSEWGLSLHIEFGGRSILFDTGKSGAFADNAKRLDIDIGSVEAAALSHHHFDHGGGLKRFLEINSRANVYLGKSPQGDCQIKILKFFRKYIGLDKSLMREYPDRFVVVGEPAEILPHVFVFPEIRRRYPEPAGNRRLYVSKSDGEMVHDDFSHEMVMAIEDHDGLVIFTGCSHNGLLNMVDTVSREFEGVPVKAVIGGFHLISSPLFNSMAGDRREVEELGGSVLSYPVEMTYTGHCTGAKAFDVLKSVMGDRLTDIRTGTCFEV</sequence>